<dbReference type="Proteomes" id="UP000776983">
    <property type="component" value="Unassembled WGS sequence"/>
</dbReference>
<dbReference type="SUPFAM" id="SSF74653">
    <property type="entry name" value="TolA/TonB C-terminal domain"/>
    <property type="match status" value="1"/>
</dbReference>
<evidence type="ECO:0000256" key="5">
    <source>
        <dbReference type="SAM" id="Coils"/>
    </source>
</evidence>
<keyword evidence="3" id="KW-1133">Transmembrane helix</keyword>
<accession>A0ABS8C9D8</accession>
<dbReference type="EMBL" id="JACDXW010000001">
    <property type="protein sequence ID" value="MCB5362640.1"/>
    <property type="molecule type" value="Genomic_DNA"/>
</dbReference>
<dbReference type="InterPro" id="IPR037682">
    <property type="entry name" value="TonB_C"/>
</dbReference>
<dbReference type="NCBIfam" id="TIGR01352">
    <property type="entry name" value="tonB_Cterm"/>
    <property type="match status" value="1"/>
</dbReference>
<evidence type="ECO:0000256" key="3">
    <source>
        <dbReference type="ARBA" id="ARBA00022989"/>
    </source>
</evidence>
<organism evidence="7 8">
    <name type="scientific">Mesopusillimonas faecipullorum</name>
    <dbReference type="NCBI Taxonomy" id="2755040"/>
    <lineage>
        <taxon>Bacteria</taxon>
        <taxon>Pseudomonadati</taxon>
        <taxon>Pseudomonadota</taxon>
        <taxon>Betaproteobacteria</taxon>
        <taxon>Burkholderiales</taxon>
        <taxon>Alcaligenaceae</taxon>
        <taxon>Mesopusillimonas</taxon>
    </lineage>
</organism>
<reference evidence="7 8" key="1">
    <citation type="submission" date="2020-07" db="EMBL/GenBank/DDBJ databases">
        <title>Pusillimonas sp. nov., isolated from poultry manure in Taiwan.</title>
        <authorList>
            <person name="Lin S.-Y."/>
            <person name="Tang Y.-S."/>
            <person name="Young C.-C."/>
        </authorList>
    </citation>
    <scope>NUCLEOTIDE SEQUENCE [LARGE SCALE GENOMIC DNA]</scope>
    <source>
        <strain evidence="7 8">CC-YST705</strain>
    </source>
</reference>
<dbReference type="Pfam" id="PF03544">
    <property type="entry name" value="TonB_C"/>
    <property type="match status" value="1"/>
</dbReference>
<evidence type="ECO:0000313" key="7">
    <source>
        <dbReference type="EMBL" id="MCB5362640.1"/>
    </source>
</evidence>
<evidence type="ECO:0000313" key="8">
    <source>
        <dbReference type="Proteomes" id="UP000776983"/>
    </source>
</evidence>
<evidence type="ECO:0000256" key="2">
    <source>
        <dbReference type="ARBA" id="ARBA00022692"/>
    </source>
</evidence>
<dbReference type="Gene3D" id="3.30.1150.10">
    <property type="match status" value="1"/>
</dbReference>
<proteinExistence type="predicted"/>
<keyword evidence="2" id="KW-0812">Transmembrane</keyword>
<feature type="domain" description="TonB C-terminal" evidence="6">
    <location>
        <begin position="215"/>
        <end position="290"/>
    </location>
</feature>
<sequence>MSSSRSSAQLRQFLLQSRNWRRGYMPWALLASLLIHAALLSLHFGAPAQAPNPVRSTLDIVLVNTHTDTAPLKAQAQAQYDLNAGGDQAQGMATSPLPHSPELAAQDMILRALRKRQAALEQEQQRLLTQLQAGLVVAPEQLVPDPLRQSEAPGEDDIAQENQILQARIAALEARIAHYNARPRQHFTGPATTAAEHAAYVESWRKRIEALGTRYYPDEARGQLYGSLQLTAYIQRNGELAGIEIDRPSEHVVLNQAAQRIVRLAAPFPPFPPELAEHTDVLAISRTWHFTRDQLQTFAP</sequence>
<dbReference type="RefSeq" id="WP_226952866.1">
    <property type="nucleotide sequence ID" value="NZ_JACDXW010000001.1"/>
</dbReference>
<keyword evidence="5" id="KW-0175">Coiled coil</keyword>
<evidence type="ECO:0000256" key="4">
    <source>
        <dbReference type="ARBA" id="ARBA00023136"/>
    </source>
</evidence>
<dbReference type="InterPro" id="IPR006260">
    <property type="entry name" value="TonB/TolA_C"/>
</dbReference>
<name>A0ABS8C9D8_9BURK</name>
<comment type="subcellular location">
    <subcellularLocation>
        <location evidence="1">Membrane</location>
        <topology evidence="1">Single-pass membrane protein</topology>
    </subcellularLocation>
</comment>
<evidence type="ECO:0000259" key="6">
    <source>
        <dbReference type="Pfam" id="PF03544"/>
    </source>
</evidence>
<protein>
    <submittedName>
        <fullName evidence="7">TonB family protein</fullName>
    </submittedName>
</protein>
<keyword evidence="4" id="KW-0472">Membrane</keyword>
<keyword evidence="8" id="KW-1185">Reference proteome</keyword>
<gene>
    <name evidence="7" type="ORF">H0484_02575</name>
</gene>
<comment type="caution">
    <text evidence="7">The sequence shown here is derived from an EMBL/GenBank/DDBJ whole genome shotgun (WGS) entry which is preliminary data.</text>
</comment>
<evidence type="ECO:0000256" key="1">
    <source>
        <dbReference type="ARBA" id="ARBA00004167"/>
    </source>
</evidence>
<feature type="coiled-coil region" evidence="5">
    <location>
        <begin position="155"/>
        <end position="182"/>
    </location>
</feature>